<accession>A0A1X7SDD4</accession>
<keyword evidence="5" id="KW-0238">DNA-binding</keyword>
<dbReference type="CDD" id="cd04474">
    <property type="entry name" value="RPA1_DBD_A"/>
    <property type="match status" value="1"/>
</dbReference>
<keyword evidence="3" id="KW-0863">Zinc-finger</keyword>
<keyword evidence="2" id="KW-0479">Metal-binding</keyword>
<dbReference type="STRING" id="400682.A0A1X7SDD4"/>
<dbReference type="Gene3D" id="2.40.50.140">
    <property type="entry name" value="Nucleic acid-binding proteins"/>
    <property type="match status" value="1"/>
</dbReference>
<reference evidence="6" key="1">
    <citation type="submission" date="2017-05" db="UniProtKB">
        <authorList>
            <consortium name="EnsemblMetazoa"/>
        </authorList>
    </citation>
    <scope>IDENTIFICATION</scope>
</reference>
<dbReference type="GO" id="GO:0003677">
    <property type="term" value="F:DNA binding"/>
    <property type="evidence" value="ECO:0007669"/>
    <property type="project" value="UniProtKB-KW"/>
</dbReference>
<dbReference type="InParanoid" id="A0A1X7SDD4"/>
<evidence type="ECO:0000256" key="2">
    <source>
        <dbReference type="ARBA" id="ARBA00022723"/>
    </source>
</evidence>
<dbReference type="GO" id="GO:0008270">
    <property type="term" value="F:zinc ion binding"/>
    <property type="evidence" value="ECO:0007669"/>
    <property type="project" value="UniProtKB-KW"/>
</dbReference>
<protein>
    <submittedName>
        <fullName evidence="6">Uncharacterized protein</fullName>
    </submittedName>
</protein>
<proteinExistence type="inferred from homology"/>
<dbReference type="AlphaFoldDB" id="A0A1X7SDD4"/>
<keyword evidence="4" id="KW-0862">Zinc</keyword>
<evidence type="ECO:0000256" key="5">
    <source>
        <dbReference type="ARBA" id="ARBA00023125"/>
    </source>
</evidence>
<dbReference type="SUPFAM" id="SSF50249">
    <property type="entry name" value="Nucleic acid-binding proteins"/>
    <property type="match status" value="1"/>
</dbReference>
<dbReference type="OrthoDB" id="1751331at2759"/>
<dbReference type="eggNOG" id="KOG0851">
    <property type="taxonomic scope" value="Eukaryota"/>
</dbReference>
<evidence type="ECO:0000256" key="1">
    <source>
        <dbReference type="ARBA" id="ARBA00005690"/>
    </source>
</evidence>
<organism evidence="6">
    <name type="scientific">Amphimedon queenslandica</name>
    <name type="common">Sponge</name>
    <dbReference type="NCBI Taxonomy" id="400682"/>
    <lineage>
        <taxon>Eukaryota</taxon>
        <taxon>Metazoa</taxon>
        <taxon>Porifera</taxon>
        <taxon>Demospongiae</taxon>
        <taxon>Heteroscleromorpha</taxon>
        <taxon>Haplosclerida</taxon>
        <taxon>Niphatidae</taxon>
        <taxon>Amphimedon</taxon>
    </lineage>
</organism>
<evidence type="ECO:0000256" key="4">
    <source>
        <dbReference type="ARBA" id="ARBA00022833"/>
    </source>
</evidence>
<evidence type="ECO:0000313" key="6">
    <source>
        <dbReference type="EnsemblMetazoa" id="Aqu2.1.00071_001"/>
    </source>
</evidence>
<dbReference type="InterPro" id="IPR012340">
    <property type="entry name" value="NA-bd_OB-fold"/>
</dbReference>
<sequence>GEIRATAFNEDADRFFPNVEVNKVYYVSRGRIKPANKIYYANNDYELTLGAETTIEEVERKEYMLMYT</sequence>
<dbReference type="EnsemblMetazoa" id="Aqu2.1.00071_001">
    <property type="protein sequence ID" value="Aqu2.1.00071_001"/>
    <property type="gene ID" value="Aqu2.1.00071"/>
</dbReference>
<comment type="similarity">
    <text evidence="1">Belongs to the replication factor A protein 1 family.</text>
</comment>
<name>A0A1X7SDD4_AMPQE</name>
<dbReference type="FunFam" id="2.40.50.140:FF:000041">
    <property type="entry name" value="Replication protein A subunit"/>
    <property type="match status" value="1"/>
</dbReference>
<evidence type="ECO:0000256" key="3">
    <source>
        <dbReference type="ARBA" id="ARBA00022771"/>
    </source>
</evidence>